<protein>
    <recommendedName>
        <fullName evidence="1">RNase H type-1 domain-containing protein</fullName>
    </recommendedName>
</protein>
<dbReference type="Pfam" id="PF13456">
    <property type="entry name" value="RVT_3"/>
    <property type="match status" value="1"/>
</dbReference>
<dbReference type="InterPro" id="IPR002156">
    <property type="entry name" value="RNaseH_domain"/>
</dbReference>
<dbReference type="GO" id="GO:0004523">
    <property type="term" value="F:RNA-DNA hybrid ribonuclease activity"/>
    <property type="evidence" value="ECO:0007669"/>
    <property type="project" value="InterPro"/>
</dbReference>
<dbReference type="CDD" id="cd06222">
    <property type="entry name" value="RNase_H_like"/>
    <property type="match status" value="1"/>
</dbReference>
<dbReference type="Gene3D" id="3.30.420.10">
    <property type="entry name" value="Ribonuclease H-like superfamily/Ribonuclease H"/>
    <property type="match status" value="1"/>
</dbReference>
<dbReference type="Proteomes" id="UP001459277">
    <property type="component" value="Unassembled WGS sequence"/>
</dbReference>
<evidence type="ECO:0000259" key="1">
    <source>
        <dbReference type="Pfam" id="PF13456"/>
    </source>
</evidence>
<accession>A0AAW2DQ07</accession>
<dbReference type="InterPro" id="IPR044730">
    <property type="entry name" value="RNase_H-like_dom_plant"/>
</dbReference>
<dbReference type="GO" id="GO:0003676">
    <property type="term" value="F:nucleic acid binding"/>
    <property type="evidence" value="ECO:0007669"/>
    <property type="project" value="InterPro"/>
</dbReference>
<dbReference type="InterPro" id="IPR036397">
    <property type="entry name" value="RNaseH_sf"/>
</dbReference>
<comment type="caution">
    <text evidence="2">The sequence shown here is derived from an EMBL/GenBank/DDBJ whole genome shotgun (WGS) entry which is preliminary data.</text>
</comment>
<dbReference type="SUPFAM" id="SSF53098">
    <property type="entry name" value="Ribonuclease H-like"/>
    <property type="match status" value="1"/>
</dbReference>
<name>A0AAW2DQ07_9ROSI</name>
<evidence type="ECO:0000313" key="3">
    <source>
        <dbReference type="Proteomes" id="UP001459277"/>
    </source>
</evidence>
<gene>
    <name evidence="2" type="ORF">SO802_007918</name>
</gene>
<dbReference type="InterPro" id="IPR053151">
    <property type="entry name" value="RNase_H-like"/>
</dbReference>
<evidence type="ECO:0000313" key="2">
    <source>
        <dbReference type="EMBL" id="KAL0012810.1"/>
    </source>
</evidence>
<dbReference type="InterPro" id="IPR012337">
    <property type="entry name" value="RNaseH-like_sf"/>
</dbReference>
<organism evidence="2 3">
    <name type="scientific">Lithocarpus litseifolius</name>
    <dbReference type="NCBI Taxonomy" id="425828"/>
    <lineage>
        <taxon>Eukaryota</taxon>
        <taxon>Viridiplantae</taxon>
        <taxon>Streptophyta</taxon>
        <taxon>Embryophyta</taxon>
        <taxon>Tracheophyta</taxon>
        <taxon>Spermatophyta</taxon>
        <taxon>Magnoliopsida</taxon>
        <taxon>eudicotyledons</taxon>
        <taxon>Gunneridae</taxon>
        <taxon>Pentapetalae</taxon>
        <taxon>rosids</taxon>
        <taxon>fabids</taxon>
        <taxon>Fagales</taxon>
        <taxon>Fagaceae</taxon>
        <taxon>Lithocarpus</taxon>
    </lineage>
</organism>
<dbReference type="PANTHER" id="PTHR47723">
    <property type="entry name" value="OS05G0353850 PROTEIN"/>
    <property type="match status" value="1"/>
</dbReference>
<proteinExistence type="predicted"/>
<sequence>MNYDGATFEYEGKSGIGVIIRDSCGAAIASLSQLIPHAYQVADMEAIAATRTLEFAREIGITDAILEGDSCLVHHALTRGEQSLSPFGLLVEDVKVSSTSFCTLLSYKE</sequence>
<dbReference type="EMBL" id="JAZDWU010000002">
    <property type="protein sequence ID" value="KAL0012810.1"/>
    <property type="molecule type" value="Genomic_DNA"/>
</dbReference>
<dbReference type="PANTHER" id="PTHR47723:SF19">
    <property type="entry name" value="POLYNUCLEOTIDYL TRANSFERASE, RIBONUCLEASE H-LIKE SUPERFAMILY PROTEIN"/>
    <property type="match status" value="1"/>
</dbReference>
<dbReference type="AlphaFoldDB" id="A0AAW2DQ07"/>
<reference evidence="2 3" key="1">
    <citation type="submission" date="2024-01" db="EMBL/GenBank/DDBJ databases">
        <title>A telomere-to-telomere, gap-free genome of sweet tea (Lithocarpus litseifolius).</title>
        <authorList>
            <person name="Zhou J."/>
        </authorList>
    </citation>
    <scope>NUCLEOTIDE SEQUENCE [LARGE SCALE GENOMIC DNA]</scope>
    <source>
        <strain evidence="2">Zhou-2022a</strain>
        <tissue evidence="2">Leaf</tissue>
    </source>
</reference>
<feature type="domain" description="RNase H type-1" evidence="1">
    <location>
        <begin position="2"/>
        <end position="101"/>
    </location>
</feature>
<keyword evidence="3" id="KW-1185">Reference proteome</keyword>